<dbReference type="Pfam" id="PF03061">
    <property type="entry name" value="4HBT"/>
    <property type="match status" value="1"/>
</dbReference>
<proteinExistence type="inferred from homology"/>
<dbReference type="GO" id="GO:0005739">
    <property type="term" value="C:mitochondrion"/>
    <property type="evidence" value="ECO:0007669"/>
    <property type="project" value="TreeGrafter"/>
</dbReference>
<dbReference type="InterPro" id="IPR033120">
    <property type="entry name" value="HOTDOG_ACOT"/>
</dbReference>
<dbReference type="Gene3D" id="3.10.129.10">
    <property type="entry name" value="Hotdog Thioesterase"/>
    <property type="match status" value="2"/>
</dbReference>
<dbReference type="GO" id="GO:0047617">
    <property type="term" value="F:fatty acyl-CoA hydrolase activity"/>
    <property type="evidence" value="ECO:0007669"/>
    <property type="project" value="TreeGrafter"/>
</dbReference>
<dbReference type="GO" id="GO:0006637">
    <property type="term" value="P:acyl-CoA metabolic process"/>
    <property type="evidence" value="ECO:0007669"/>
    <property type="project" value="TreeGrafter"/>
</dbReference>
<dbReference type="InterPro" id="IPR006683">
    <property type="entry name" value="Thioestr_dom"/>
</dbReference>
<evidence type="ECO:0000313" key="7">
    <source>
        <dbReference type="Proteomes" id="UP000192578"/>
    </source>
</evidence>
<dbReference type="AlphaFoldDB" id="A0A1W0WWY5"/>
<reference evidence="7" key="1">
    <citation type="submission" date="2017-01" db="EMBL/GenBank/DDBJ databases">
        <title>Comparative genomics of anhydrobiosis in the tardigrade Hypsibius dujardini.</title>
        <authorList>
            <person name="Yoshida Y."/>
            <person name="Koutsovoulos G."/>
            <person name="Laetsch D."/>
            <person name="Stevens L."/>
            <person name="Kumar S."/>
            <person name="Horikawa D."/>
            <person name="Ishino K."/>
            <person name="Komine S."/>
            <person name="Tomita M."/>
            <person name="Blaxter M."/>
            <person name="Arakawa K."/>
        </authorList>
    </citation>
    <scope>NUCLEOTIDE SEQUENCE [LARGE SCALE GENOMIC DNA]</scope>
    <source>
        <strain evidence="7">Z151</strain>
    </source>
</reference>
<dbReference type="PANTHER" id="PTHR12655">
    <property type="entry name" value="ACYL-COA THIOESTERASE"/>
    <property type="match status" value="1"/>
</dbReference>
<feature type="domain" description="HotDog ACOT-type" evidence="5">
    <location>
        <begin position="86"/>
        <end position="211"/>
    </location>
</feature>
<keyword evidence="2" id="KW-0677">Repeat</keyword>
<evidence type="ECO:0000256" key="3">
    <source>
        <dbReference type="ARBA" id="ARBA00022801"/>
    </source>
</evidence>
<evidence type="ECO:0000256" key="1">
    <source>
        <dbReference type="ARBA" id="ARBA00010458"/>
    </source>
</evidence>
<name>A0A1W0WWY5_HYPEX</name>
<keyword evidence="4" id="KW-0809">Transit peptide</keyword>
<evidence type="ECO:0000259" key="5">
    <source>
        <dbReference type="PROSITE" id="PS51770"/>
    </source>
</evidence>
<comment type="similarity">
    <text evidence="1">Belongs to the acyl coenzyme A hydrolase family.</text>
</comment>
<dbReference type="InterPro" id="IPR029069">
    <property type="entry name" value="HotDog_dom_sf"/>
</dbReference>
<keyword evidence="7" id="KW-1185">Reference proteome</keyword>
<organism evidence="6 7">
    <name type="scientific">Hypsibius exemplaris</name>
    <name type="common">Freshwater tardigrade</name>
    <dbReference type="NCBI Taxonomy" id="2072580"/>
    <lineage>
        <taxon>Eukaryota</taxon>
        <taxon>Metazoa</taxon>
        <taxon>Ecdysozoa</taxon>
        <taxon>Tardigrada</taxon>
        <taxon>Eutardigrada</taxon>
        <taxon>Parachela</taxon>
        <taxon>Hypsibioidea</taxon>
        <taxon>Hypsibiidae</taxon>
        <taxon>Hypsibius</taxon>
    </lineage>
</organism>
<evidence type="ECO:0000256" key="2">
    <source>
        <dbReference type="ARBA" id="ARBA00022737"/>
    </source>
</evidence>
<dbReference type="FunFam" id="3.10.129.10:FF:000012">
    <property type="entry name" value="Acyl-coenzyme A thioesterase 9, mitochondrial"/>
    <property type="match status" value="1"/>
</dbReference>
<evidence type="ECO:0000313" key="6">
    <source>
        <dbReference type="EMBL" id="OQV19676.1"/>
    </source>
</evidence>
<dbReference type="CDD" id="cd03442">
    <property type="entry name" value="BFIT_BACH"/>
    <property type="match status" value="2"/>
</dbReference>
<sequence length="456" mass="52183">MVPLTRVVRSQFTVLVRFLHSSVIRRPAGLPNEIPTMKALREQMKRLVGASAAYGDAKVDHVFVEPLAKSQEELPAKRLYDSYDEALIPLRNDIGIREEYYNAFHHVRFGRLLEDLDMFAVWLTYKHAAATSKITEDSISPMAIVTGMVDRIDVETRQIPTDQDIRMRGLVTWVGESSAESLLLMEQERPGTDEWDKILEARFVLVARDPKHGRKAILPPLKPDGPDEEALHAASKANHRTRKQWQEESLFKLPPNQEETKIIHELFLQTVDPKESVFSTRTKPIDSVWLDEATLKNVHICHPQNRNIYGKVFGGFLMRNAFELAWSNAYMYCGSRPITMTVDDIKFRRPVDIGSLLLMSARLVYTEGPNMQMRVHAEVIDPATQKRETTNTFYFTFRDSTGKPVKRVIPKSYSDAMLYLTGRRHYGASKHYQRLIALTKPEFDATPTTAAVKRQA</sequence>
<keyword evidence="3" id="KW-0378">Hydrolase</keyword>
<dbReference type="Proteomes" id="UP000192578">
    <property type="component" value="Unassembled WGS sequence"/>
</dbReference>
<dbReference type="EMBL" id="MTYJ01000036">
    <property type="protein sequence ID" value="OQV19676.1"/>
    <property type="molecule type" value="Genomic_DNA"/>
</dbReference>
<comment type="caution">
    <text evidence="6">The sequence shown here is derived from an EMBL/GenBank/DDBJ whole genome shotgun (WGS) entry which is preliminary data.</text>
</comment>
<protein>
    <submittedName>
        <fullName evidence="6">Acyl-coenzyme A thioesterase 9, mitochondrial</fullName>
    </submittedName>
</protein>
<dbReference type="SUPFAM" id="SSF54637">
    <property type="entry name" value="Thioesterase/thiol ester dehydrase-isomerase"/>
    <property type="match status" value="2"/>
</dbReference>
<evidence type="ECO:0000256" key="4">
    <source>
        <dbReference type="ARBA" id="ARBA00022946"/>
    </source>
</evidence>
<accession>A0A1W0WWY5</accession>
<dbReference type="PROSITE" id="PS51770">
    <property type="entry name" value="HOTDOG_ACOT"/>
    <property type="match status" value="2"/>
</dbReference>
<gene>
    <name evidence="6" type="ORF">BV898_06218</name>
</gene>
<dbReference type="PANTHER" id="PTHR12655:SF0">
    <property type="entry name" value="ACYL-COENZYME A THIOESTERASE 9, MITOCHONDRIAL"/>
    <property type="match status" value="1"/>
</dbReference>
<feature type="domain" description="HotDog ACOT-type" evidence="5">
    <location>
        <begin position="291"/>
        <end position="403"/>
    </location>
</feature>
<dbReference type="OrthoDB" id="331699at2759"/>